<protein>
    <submittedName>
        <fullName evidence="2">Salicylate esterase</fullName>
    </submittedName>
</protein>
<evidence type="ECO:0000313" key="2">
    <source>
        <dbReference type="EMBL" id="GGD57735.1"/>
    </source>
</evidence>
<dbReference type="SUPFAM" id="SSF53474">
    <property type="entry name" value="alpha/beta-Hydrolases"/>
    <property type="match status" value="1"/>
</dbReference>
<accession>A0A916YSH0</accession>
<organism evidence="2 3">
    <name type="scientific">Paenibacillus nasutitermitis</name>
    <dbReference type="NCBI Taxonomy" id="1652958"/>
    <lineage>
        <taxon>Bacteria</taxon>
        <taxon>Bacillati</taxon>
        <taxon>Bacillota</taxon>
        <taxon>Bacilli</taxon>
        <taxon>Bacillales</taxon>
        <taxon>Paenibacillaceae</taxon>
        <taxon>Paenibacillus</taxon>
    </lineage>
</organism>
<comment type="caution">
    <text evidence="2">The sequence shown here is derived from an EMBL/GenBank/DDBJ whole genome shotgun (WGS) entry which is preliminary data.</text>
</comment>
<dbReference type="Gene3D" id="3.40.50.1820">
    <property type="entry name" value="alpha/beta hydrolase"/>
    <property type="match status" value="1"/>
</dbReference>
<proteinExistence type="predicted"/>
<gene>
    <name evidence="2" type="ORF">GCM10010911_14400</name>
</gene>
<reference evidence="2" key="1">
    <citation type="journal article" date="2014" name="Int. J. Syst. Evol. Microbiol.">
        <title>Complete genome sequence of Corynebacterium casei LMG S-19264T (=DSM 44701T), isolated from a smear-ripened cheese.</title>
        <authorList>
            <consortium name="US DOE Joint Genome Institute (JGI-PGF)"/>
            <person name="Walter F."/>
            <person name="Albersmeier A."/>
            <person name="Kalinowski J."/>
            <person name="Ruckert C."/>
        </authorList>
    </citation>
    <scope>NUCLEOTIDE SEQUENCE</scope>
    <source>
        <strain evidence="2">CGMCC 1.15178</strain>
    </source>
</reference>
<evidence type="ECO:0000313" key="3">
    <source>
        <dbReference type="Proteomes" id="UP000612456"/>
    </source>
</evidence>
<dbReference type="EMBL" id="BMHP01000001">
    <property type="protein sequence ID" value="GGD57735.1"/>
    <property type="molecule type" value="Genomic_DNA"/>
</dbReference>
<dbReference type="InterPro" id="IPR029058">
    <property type="entry name" value="AB_hydrolase_fold"/>
</dbReference>
<dbReference type="InterPro" id="IPR000073">
    <property type="entry name" value="AB_hydrolase_1"/>
</dbReference>
<dbReference type="PANTHER" id="PTHR37017:SF11">
    <property type="entry name" value="ESTERASE_LIPASE_THIOESTERASE DOMAIN-CONTAINING PROTEIN"/>
    <property type="match status" value="1"/>
</dbReference>
<reference evidence="2" key="2">
    <citation type="submission" date="2020-09" db="EMBL/GenBank/DDBJ databases">
        <authorList>
            <person name="Sun Q."/>
            <person name="Zhou Y."/>
        </authorList>
    </citation>
    <scope>NUCLEOTIDE SEQUENCE</scope>
    <source>
        <strain evidence="2">CGMCC 1.15178</strain>
    </source>
</reference>
<dbReference type="PANTHER" id="PTHR37017">
    <property type="entry name" value="AB HYDROLASE-1 DOMAIN-CONTAINING PROTEIN-RELATED"/>
    <property type="match status" value="1"/>
</dbReference>
<dbReference type="RefSeq" id="WP_229750122.1">
    <property type="nucleotide sequence ID" value="NZ_BMHP01000001.1"/>
</dbReference>
<feature type="domain" description="AB hydrolase-1" evidence="1">
    <location>
        <begin position="64"/>
        <end position="257"/>
    </location>
</feature>
<evidence type="ECO:0000259" key="1">
    <source>
        <dbReference type="Pfam" id="PF12697"/>
    </source>
</evidence>
<name>A0A916YSH0_9BACL</name>
<dbReference type="InterPro" id="IPR052897">
    <property type="entry name" value="Sec-Metab_Biosynth_Hydrolase"/>
</dbReference>
<dbReference type="Pfam" id="PF12697">
    <property type="entry name" value="Abhydrolase_6"/>
    <property type="match status" value="1"/>
</dbReference>
<sequence>MKHAPIPYRAISLPYPDVPFLPQYPGWDIRYPTAEPSTWSMPIPDPWLTASELEKRAKQRPLTFVLVHGSWADSSFWNGIAAHLRRMGHLVYTPEYPGHGADPNNAVTHAMITKSVADFIVSQNLHDLVLVGHSFGGSVIQTVAQLIPETIRRLVFYDAFVLKDGQMVADEFPPAAREALQKLRESSMDDTIMLPFPLFRETFVNLASLDTARKIYSGISPEPASPFYEKLDLHKFYSLNLPASYLYFTEDHVLPQGGDYGWHPHMSGRLGLFRLIKGQGDHLSTARTDPGQVAAKIYEAGRD</sequence>
<dbReference type="Proteomes" id="UP000612456">
    <property type="component" value="Unassembled WGS sequence"/>
</dbReference>
<dbReference type="AlphaFoldDB" id="A0A916YSH0"/>
<keyword evidence="3" id="KW-1185">Reference proteome</keyword>